<organism evidence="2 3">
    <name type="scientific">Candidatus Woesebacteria bacterium RIFCSPLOWO2_01_FULL_44_14</name>
    <dbReference type="NCBI Taxonomy" id="1802525"/>
    <lineage>
        <taxon>Bacteria</taxon>
        <taxon>Candidatus Woeseibacteriota</taxon>
    </lineage>
</organism>
<comment type="caution">
    <text evidence="2">The sequence shown here is derived from an EMBL/GenBank/DDBJ whole genome shotgun (WGS) entry which is preliminary data.</text>
</comment>
<accession>A0A1F8C4P6</accession>
<dbReference type="AlphaFoldDB" id="A0A1F8C4P6"/>
<name>A0A1F8C4P6_9BACT</name>
<evidence type="ECO:0000313" key="3">
    <source>
        <dbReference type="Proteomes" id="UP000178429"/>
    </source>
</evidence>
<keyword evidence="1" id="KW-1133">Transmembrane helix</keyword>
<dbReference type="EMBL" id="MGHL01000001">
    <property type="protein sequence ID" value="OGM70869.1"/>
    <property type="molecule type" value="Genomic_DNA"/>
</dbReference>
<evidence type="ECO:0000256" key="1">
    <source>
        <dbReference type="SAM" id="Phobius"/>
    </source>
</evidence>
<dbReference type="Proteomes" id="UP000178429">
    <property type="component" value="Unassembled WGS sequence"/>
</dbReference>
<protein>
    <submittedName>
        <fullName evidence="2">Uncharacterized protein</fullName>
    </submittedName>
</protein>
<dbReference type="STRING" id="1802525.A2975_01170"/>
<reference evidence="2 3" key="1">
    <citation type="journal article" date="2016" name="Nat. Commun.">
        <title>Thousands of microbial genomes shed light on interconnected biogeochemical processes in an aquifer system.</title>
        <authorList>
            <person name="Anantharaman K."/>
            <person name="Brown C.T."/>
            <person name="Hug L.A."/>
            <person name="Sharon I."/>
            <person name="Castelle C.J."/>
            <person name="Probst A.J."/>
            <person name="Thomas B.C."/>
            <person name="Singh A."/>
            <person name="Wilkins M.J."/>
            <person name="Karaoz U."/>
            <person name="Brodie E.L."/>
            <person name="Williams K.H."/>
            <person name="Hubbard S.S."/>
            <person name="Banfield J.F."/>
        </authorList>
    </citation>
    <scope>NUCLEOTIDE SEQUENCE [LARGE SCALE GENOMIC DNA]</scope>
</reference>
<keyword evidence="1" id="KW-0472">Membrane</keyword>
<feature type="transmembrane region" description="Helical" evidence="1">
    <location>
        <begin position="33"/>
        <end position="55"/>
    </location>
</feature>
<gene>
    <name evidence="2" type="ORF">A2975_01170</name>
</gene>
<evidence type="ECO:0000313" key="2">
    <source>
        <dbReference type="EMBL" id="OGM70869.1"/>
    </source>
</evidence>
<keyword evidence="1" id="KW-0812">Transmembrane</keyword>
<sequence>MEIKSQILAQMIVKDSDTYVVGASARNFTPIDILIRVVVALLAIAILVAVIYLVFKVILPRIMRYLGYLSWEFKKESNK</sequence>
<proteinExistence type="predicted"/>